<protein>
    <submittedName>
        <fullName evidence="3">Helix-turn-helix domain-containing protein</fullName>
    </submittedName>
</protein>
<evidence type="ECO:0000313" key="4">
    <source>
        <dbReference type="Proteomes" id="UP000236723"/>
    </source>
</evidence>
<keyword evidence="4" id="KW-1185">Reference proteome</keyword>
<reference evidence="4" key="1">
    <citation type="submission" date="2016-10" db="EMBL/GenBank/DDBJ databases">
        <authorList>
            <person name="Varghese N."/>
            <person name="Submissions S."/>
        </authorList>
    </citation>
    <scope>NUCLEOTIDE SEQUENCE [LARGE SCALE GENOMIC DNA]</scope>
    <source>
        <strain evidence="4">DSM 43163</strain>
    </source>
</reference>
<gene>
    <name evidence="3" type="ORF">SAMN04489712_105240</name>
</gene>
<feature type="compositionally biased region" description="Polar residues" evidence="1">
    <location>
        <begin position="1"/>
        <end position="11"/>
    </location>
</feature>
<dbReference type="Proteomes" id="UP000236723">
    <property type="component" value="Unassembled WGS sequence"/>
</dbReference>
<dbReference type="EMBL" id="FNVO01000005">
    <property type="protein sequence ID" value="SEG44224.1"/>
    <property type="molecule type" value="Genomic_DNA"/>
</dbReference>
<dbReference type="Pfam" id="PF12728">
    <property type="entry name" value="HTH_17"/>
    <property type="match status" value="1"/>
</dbReference>
<feature type="region of interest" description="Disordered" evidence="1">
    <location>
        <begin position="1"/>
        <end position="21"/>
    </location>
</feature>
<feature type="domain" description="Helix-turn-helix" evidence="2">
    <location>
        <begin position="19"/>
        <end position="66"/>
    </location>
</feature>
<dbReference type="InterPro" id="IPR009061">
    <property type="entry name" value="DNA-bd_dom_put_sf"/>
</dbReference>
<accession>A0A1H6A7S1</accession>
<dbReference type="AlphaFoldDB" id="A0A1H6A7S1"/>
<dbReference type="OrthoDB" id="194758at2"/>
<name>A0A1H6A7S1_9ACTN</name>
<evidence type="ECO:0000256" key="1">
    <source>
        <dbReference type="SAM" id="MobiDB-lite"/>
    </source>
</evidence>
<dbReference type="SUPFAM" id="SSF46955">
    <property type="entry name" value="Putative DNA-binding domain"/>
    <property type="match status" value="1"/>
</dbReference>
<evidence type="ECO:0000313" key="3">
    <source>
        <dbReference type="EMBL" id="SEG44224.1"/>
    </source>
</evidence>
<organism evidence="3 4">
    <name type="scientific">Thermomonospora echinospora</name>
    <dbReference type="NCBI Taxonomy" id="1992"/>
    <lineage>
        <taxon>Bacteria</taxon>
        <taxon>Bacillati</taxon>
        <taxon>Actinomycetota</taxon>
        <taxon>Actinomycetes</taxon>
        <taxon>Streptosporangiales</taxon>
        <taxon>Thermomonosporaceae</taxon>
        <taxon>Thermomonospora</taxon>
    </lineage>
</organism>
<sequence>MEEPTATSGQPTADEARHLTPDDLAARLGISVGAVYQMNRRRTGPQYLKIGRRVRYKLTDVIEWENAHYRARSAS</sequence>
<evidence type="ECO:0000259" key="2">
    <source>
        <dbReference type="Pfam" id="PF12728"/>
    </source>
</evidence>
<proteinExistence type="predicted"/>
<dbReference type="RefSeq" id="WP_103938222.1">
    <property type="nucleotide sequence ID" value="NZ_FNVO01000005.1"/>
</dbReference>
<dbReference type="InterPro" id="IPR041657">
    <property type="entry name" value="HTH_17"/>
</dbReference>